<dbReference type="InterPro" id="IPR036396">
    <property type="entry name" value="Cyt_P450_sf"/>
</dbReference>
<dbReference type="GO" id="GO:0005737">
    <property type="term" value="C:cytoplasm"/>
    <property type="evidence" value="ECO:0007669"/>
    <property type="project" value="TreeGrafter"/>
</dbReference>
<dbReference type="PANTHER" id="PTHR24300:SF375">
    <property type="entry name" value="CYTOCHROME P450 FAMILY"/>
    <property type="match status" value="1"/>
</dbReference>
<accession>A0AA36GLE3</accession>
<proteinExistence type="inferred from homology"/>
<dbReference type="PROSITE" id="PS00086">
    <property type="entry name" value="CYTOCHROME_P450"/>
    <property type="match status" value="1"/>
</dbReference>
<gene>
    <name evidence="10" type="ORF">CYNAS_LOCUS6206</name>
</gene>
<keyword evidence="11" id="KW-1185">Reference proteome</keyword>
<dbReference type="InterPro" id="IPR017972">
    <property type="entry name" value="Cyt_P450_CS"/>
</dbReference>
<keyword evidence="3 7" id="KW-0479">Metal-binding</keyword>
<sequence>MISLLLLLAILTFLIFKMWTKRRSLPPGPLPLPLIGNAPLLIYEMLLKKKSFGDFMNENVKKYGGMLTLWFGPIATVHLCDYASAVEAMVKNGSAFINRALPFLFEYSREGKGLLASSDQFWQEQRRFALHTLRNFGLGRNIIEQRIMFEFEYTCEELERKMENGRLSFQPNQMIDLMIGNIINRMLFTDRFEKDEETQFFALKNKLDNIFDTFEPYDFLINGWTINIPLFRRRAEALLTPQNQLLAFLNRQVEKRVKVIEDGSHILEGEGDDFVDAFLIQMEKDKKSGQQISFNKESLGHSLLDLWAAGQETTATTLIWAFAYLLLHEDVKQRITDELRKVTSGARPLSLNDKAETPYYNAVLTEIHRCAAIFPMNLSRRAKEDVHVRGYTIPKGTSVTAQIGSIMHEDEYFKKSAQFDPDRYLNGEKLDQQVVPFGLGRRACLGESLARAEMYLIIGNFLLRYNLSSDPDHLPSMSPKMPVGIVRKAAPYHIVFSH</sequence>
<dbReference type="Proteomes" id="UP001176961">
    <property type="component" value="Unassembled WGS sequence"/>
</dbReference>
<evidence type="ECO:0000256" key="9">
    <source>
        <dbReference type="SAM" id="SignalP"/>
    </source>
</evidence>
<protein>
    <recommendedName>
        <fullName evidence="12">Unspecific monooxygenase</fullName>
    </recommendedName>
</protein>
<comment type="caution">
    <text evidence="10">The sequence shown here is derived from an EMBL/GenBank/DDBJ whole genome shotgun (WGS) entry which is preliminary data.</text>
</comment>
<evidence type="ECO:0000256" key="4">
    <source>
        <dbReference type="ARBA" id="ARBA00023002"/>
    </source>
</evidence>
<reference evidence="10" key="1">
    <citation type="submission" date="2023-07" db="EMBL/GenBank/DDBJ databases">
        <authorList>
            <consortium name="CYATHOMIX"/>
        </authorList>
    </citation>
    <scope>NUCLEOTIDE SEQUENCE</scope>
    <source>
        <strain evidence="10">N/A</strain>
    </source>
</reference>
<feature type="binding site" description="axial binding residue" evidence="7">
    <location>
        <position position="444"/>
    </location>
    <ligand>
        <name>heme</name>
        <dbReference type="ChEBI" id="CHEBI:30413"/>
    </ligand>
    <ligandPart>
        <name>Fe</name>
        <dbReference type="ChEBI" id="CHEBI:18248"/>
    </ligandPart>
</feature>
<keyword evidence="4 8" id="KW-0560">Oxidoreductase</keyword>
<dbReference type="PRINTS" id="PR00463">
    <property type="entry name" value="EP450I"/>
</dbReference>
<dbReference type="Gene3D" id="1.10.630.10">
    <property type="entry name" value="Cytochrome P450"/>
    <property type="match status" value="1"/>
</dbReference>
<dbReference type="GO" id="GO:0006082">
    <property type="term" value="P:organic acid metabolic process"/>
    <property type="evidence" value="ECO:0007669"/>
    <property type="project" value="TreeGrafter"/>
</dbReference>
<dbReference type="CDD" id="cd20617">
    <property type="entry name" value="CYP1_2-like"/>
    <property type="match status" value="1"/>
</dbReference>
<evidence type="ECO:0008006" key="12">
    <source>
        <dbReference type="Google" id="ProtNLM"/>
    </source>
</evidence>
<evidence type="ECO:0000256" key="3">
    <source>
        <dbReference type="ARBA" id="ARBA00022723"/>
    </source>
</evidence>
<dbReference type="GO" id="GO:0005506">
    <property type="term" value="F:iron ion binding"/>
    <property type="evidence" value="ECO:0007669"/>
    <property type="project" value="InterPro"/>
</dbReference>
<evidence type="ECO:0000256" key="2">
    <source>
        <dbReference type="ARBA" id="ARBA00010617"/>
    </source>
</evidence>
<dbReference type="Pfam" id="PF00067">
    <property type="entry name" value="p450"/>
    <property type="match status" value="1"/>
</dbReference>
<evidence type="ECO:0000256" key="1">
    <source>
        <dbReference type="ARBA" id="ARBA00001971"/>
    </source>
</evidence>
<dbReference type="SUPFAM" id="SSF48264">
    <property type="entry name" value="Cytochrome P450"/>
    <property type="match status" value="1"/>
</dbReference>
<dbReference type="GO" id="GO:0006805">
    <property type="term" value="P:xenobiotic metabolic process"/>
    <property type="evidence" value="ECO:0007669"/>
    <property type="project" value="TreeGrafter"/>
</dbReference>
<dbReference type="InterPro" id="IPR001128">
    <property type="entry name" value="Cyt_P450"/>
</dbReference>
<comment type="similarity">
    <text evidence="2 8">Belongs to the cytochrome P450 family.</text>
</comment>
<evidence type="ECO:0000256" key="7">
    <source>
        <dbReference type="PIRSR" id="PIRSR602401-1"/>
    </source>
</evidence>
<dbReference type="PANTHER" id="PTHR24300">
    <property type="entry name" value="CYTOCHROME P450 508A4-RELATED"/>
    <property type="match status" value="1"/>
</dbReference>
<evidence type="ECO:0000256" key="5">
    <source>
        <dbReference type="ARBA" id="ARBA00023004"/>
    </source>
</evidence>
<comment type="cofactor">
    <cofactor evidence="1 7">
        <name>heme</name>
        <dbReference type="ChEBI" id="CHEBI:30413"/>
    </cofactor>
</comment>
<keyword evidence="7 8" id="KW-0349">Heme</keyword>
<keyword evidence="5 7" id="KW-0408">Iron</keyword>
<dbReference type="FunFam" id="1.10.630.10:FF:000036">
    <property type="entry name" value="CYtochrome P450 family"/>
    <property type="match status" value="1"/>
</dbReference>
<evidence type="ECO:0000313" key="11">
    <source>
        <dbReference type="Proteomes" id="UP001176961"/>
    </source>
</evidence>
<dbReference type="InterPro" id="IPR002401">
    <property type="entry name" value="Cyt_P450_E_grp-I"/>
</dbReference>
<dbReference type="GO" id="GO:0020037">
    <property type="term" value="F:heme binding"/>
    <property type="evidence" value="ECO:0007669"/>
    <property type="project" value="InterPro"/>
</dbReference>
<keyword evidence="6 8" id="KW-0503">Monooxygenase</keyword>
<dbReference type="PRINTS" id="PR00385">
    <property type="entry name" value="P450"/>
</dbReference>
<keyword evidence="9" id="KW-0732">Signal</keyword>
<organism evidence="10 11">
    <name type="scientific">Cylicocyclus nassatus</name>
    <name type="common">Nematode worm</name>
    <dbReference type="NCBI Taxonomy" id="53992"/>
    <lineage>
        <taxon>Eukaryota</taxon>
        <taxon>Metazoa</taxon>
        <taxon>Ecdysozoa</taxon>
        <taxon>Nematoda</taxon>
        <taxon>Chromadorea</taxon>
        <taxon>Rhabditida</taxon>
        <taxon>Rhabditina</taxon>
        <taxon>Rhabditomorpha</taxon>
        <taxon>Strongyloidea</taxon>
        <taxon>Strongylidae</taxon>
        <taxon>Cylicocyclus</taxon>
    </lineage>
</organism>
<dbReference type="GO" id="GO:0016712">
    <property type="term" value="F:oxidoreductase activity, acting on paired donors, with incorporation or reduction of molecular oxygen, reduced flavin or flavoprotein as one donor, and incorporation of one atom of oxygen"/>
    <property type="evidence" value="ECO:0007669"/>
    <property type="project" value="TreeGrafter"/>
</dbReference>
<name>A0AA36GLE3_CYLNA</name>
<dbReference type="EMBL" id="CATQJL010000112">
    <property type="protein sequence ID" value="CAJ0594223.1"/>
    <property type="molecule type" value="Genomic_DNA"/>
</dbReference>
<evidence type="ECO:0000313" key="10">
    <source>
        <dbReference type="EMBL" id="CAJ0594223.1"/>
    </source>
</evidence>
<evidence type="ECO:0000256" key="8">
    <source>
        <dbReference type="RuleBase" id="RU000461"/>
    </source>
</evidence>
<feature type="chain" id="PRO_5041304192" description="Unspecific monooxygenase" evidence="9">
    <location>
        <begin position="21"/>
        <end position="498"/>
    </location>
</feature>
<feature type="signal peptide" evidence="9">
    <location>
        <begin position="1"/>
        <end position="20"/>
    </location>
</feature>
<dbReference type="InterPro" id="IPR050182">
    <property type="entry name" value="Cytochrome_P450_fam2"/>
</dbReference>
<evidence type="ECO:0000256" key="6">
    <source>
        <dbReference type="ARBA" id="ARBA00023033"/>
    </source>
</evidence>
<dbReference type="AlphaFoldDB" id="A0AA36GLE3"/>